<accession>A0A8X6R047</accession>
<protein>
    <submittedName>
        <fullName evidence="3">Uncharacterized protein</fullName>
    </submittedName>
</protein>
<gene>
    <name evidence="2" type="ORF">NPIL_614401</name>
    <name evidence="3" type="ORF">NPIL_87571</name>
</gene>
<keyword evidence="4" id="KW-1185">Reference proteome</keyword>
<evidence type="ECO:0000256" key="1">
    <source>
        <dbReference type="SAM" id="MobiDB-lite"/>
    </source>
</evidence>
<sequence length="135" mass="15484">MEFRSSRPASPRSTPPRSASPPAMQTKEVCDTRRMLEQRLDILRAQHDEAYAYLIHIEEKFQDTTSEFYQGAQAMLSLLSKQESRWRVSKTHFLTVLFLAAPTTLNHLTKTTNKSAQTKKDTLPLLVANKLKNHL</sequence>
<dbReference type="EMBL" id="BMAW01114435">
    <property type="protein sequence ID" value="GFT61727.1"/>
    <property type="molecule type" value="Genomic_DNA"/>
</dbReference>
<dbReference type="AlphaFoldDB" id="A0A8X6R047"/>
<evidence type="ECO:0000313" key="4">
    <source>
        <dbReference type="Proteomes" id="UP000887013"/>
    </source>
</evidence>
<proteinExistence type="predicted"/>
<reference evidence="3" key="1">
    <citation type="submission" date="2020-08" db="EMBL/GenBank/DDBJ databases">
        <title>Multicomponent nature underlies the extraordinary mechanical properties of spider dragline silk.</title>
        <authorList>
            <person name="Kono N."/>
            <person name="Nakamura H."/>
            <person name="Mori M."/>
            <person name="Yoshida Y."/>
            <person name="Ohtoshi R."/>
            <person name="Malay A.D."/>
            <person name="Moran D.A.P."/>
            <person name="Tomita M."/>
            <person name="Numata K."/>
            <person name="Arakawa K."/>
        </authorList>
    </citation>
    <scope>NUCLEOTIDE SEQUENCE</scope>
</reference>
<comment type="caution">
    <text evidence="3">The sequence shown here is derived from an EMBL/GenBank/DDBJ whole genome shotgun (WGS) entry which is preliminary data.</text>
</comment>
<name>A0A8X6R047_NEPPI</name>
<evidence type="ECO:0000313" key="2">
    <source>
        <dbReference type="EMBL" id="GFT61727.1"/>
    </source>
</evidence>
<feature type="compositionally biased region" description="Low complexity" evidence="1">
    <location>
        <begin position="1"/>
        <end position="23"/>
    </location>
</feature>
<organism evidence="3 4">
    <name type="scientific">Nephila pilipes</name>
    <name type="common">Giant wood spider</name>
    <name type="synonym">Nephila maculata</name>
    <dbReference type="NCBI Taxonomy" id="299642"/>
    <lineage>
        <taxon>Eukaryota</taxon>
        <taxon>Metazoa</taxon>
        <taxon>Ecdysozoa</taxon>
        <taxon>Arthropoda</taxon>
        <taxon>Chelicerata</taxon>
        <taxon>Arachnida</taxon>
        <taxon>Araneae</taxon>
        <taxon>Araneomorphae</taxon>
        <taxon>Entelegynae</taxon>
        <taxon>Araneoidea</taxon>
        <taxon>Nephilidae</taxon>
        <taxon>Nephila</taxon>
    </lineage>
</organism>
<feature type="region of interest" description="Disordered" evidence="1">
    <location>
        <begin position="1"/>
        <end position="28"/>
    </location>
</feature>
<dbReference type="EMBL" id="BMAW01086088">
    <property type="protein sequence ID" value="GFU45955.1"/>
    <property type="molecule type" value="Genomic_DNA"/>
</dbReference>
<evidence type="ECO:0000313" key="3">
    <source>
        <dbReference type="EMBL" id="GFU45955.1"/>
    </source>
</evidence>
<dbReference type="Proteomes" id="UP000887013">
    <property type="component" value="Unassembled WGS sequence"/>
</dbReference>